<evidence type="ECO:0000313" key="7">
    <source>
        <dbReference type="Ensembl" id="ENSEBUP00000027660.1"/>
    </source>
</evidence>
<evidence type="ECO:0000256" key="4">
    <source>
        <dbReference type="ARBA" id="ARBA00022833"/>
    </source>
</evidence>
<evidence type="ECO:0000256" key="5">
    <source>
        <dbReference type="PROSITE-ProRule" id="PRU00042"/>
    </source>
</evidence>
<feature type="domain" description="C2H2-type" evidence="6">
    <location>
        <begin position="78"/>
        <end position="105"/>
    </location>
</feature>
<keyword evidence="2" id="KW-0677">Repeat</keyword>
<dbReference type="AlphaFoldDB" id="A0A8C4RCI6"/>
<dbReference type="SUPFAM" id="SSF57667">
    <property type="entry name" value="beta-beta-alpha zinc fingers"/>
    <property type="match status" value="2"/>
</dbReference>
<dbReference type="GO" id="GO:0000981">
    <property type="term" value="F:DNA-binding transcription factor activity, RNA polymerase II-specific"/>
    <property type="evidence" value="ECO:0007669"/>
    <property type="project" value="TreeGrafter"/>
</dbReference>
<dbReference type="Pfam" id="PF00096">
    <property type="entry name" value="zf-C2H2"/>
    <property type="match status" value="3"/>
</dbReference>
<dbReference type="Proteomes" id="UP000694388">
    <property type="component" value="Unplaced"/>
</dbReference>
<dbReference type="FunFam" id="3.30.160.60:FF:000624">
    <property type="entry name" value="zinc finger protein 697"/>
    <property type="match status" value="1"/>
</dbReference>
<dbReference type="PROSITE" id="PS00028">
    <property type="entry name" value="ZINC_FINGER_C2H2_1"/>
    <property type="match status" value="3"/>
</dbReference>
<keyword evidence="4" id="KW-0862">Zinc</keyword>
<dbReference type="OMA" id="KCENDDF"/>
<dbReference type="PROSITE" id="PS50157">
    <property type="entry name" value="ZINC_FINGER_C2H2_2"/>
    <property type="match status" value="4"/>
</dbReference>
<dbReference type="GO" id="GO:0008270">
    <property type="term" value="F:zinc ion binding"/>
    <property type="evidence" value="ECO:0007669"/>
    <property type="project" value="UniProtKB-KW"/>
</dbReference>
<evidence type="ECO:0000256" key="3">
    <source>
        <dbReference type="ARBA" id="ARBA00022771"/>
    </source>
</evidence>
<name>A0A8C4RCI6_EPTBU</name>
<evidence type="ECO:0000259" key="6">
    <source>
        <dbReference type="PROSITE" id="PS50157"/>
    </source>
</evidence>
<evidence type="ECO:0000256" key="2">
    <source>
        <dbReference type="ARBA" id="ARBA00022737"/>
    </source>
</evidence>
<dbReference type="PANTHER" id="PTHR14196:SF12">
    <property type="entry name" value="ZINC FINGER PROTEIN 208-LIKE"/>
    <property type="match status" value="1"/>
</dbReference>
<dbReference type="InterPro" id="IPR036236">
    <property type="entry name" value="Znf_C2H2_sf"/>
</dbReference>
<dbReference type="GO" id="GO:0000977">
    <property type="term" value="F:RNA polymerase II transcription regulatory region sequence-specific DNA binding"/>
    <property type="evidence" value="ECO:0007669"/>
    <property type="project" value="TreeGrafter"/>
</dbReference>
<dbReference type="FunFam" id="3.30.160.60:FF:000038">
    <property type="entry name" value="Zinc finger protein 624"/>
    <property type="match status" value="1"/>
</dbReference>
<keyword evidence="1" id="KW-0479">Metal-binding</keyword>
<feature type="domain" description="C2H2-type" evidence="6">
    <location>
        <begin position="31"/>
        <end position="49"/>
    </location>
</feature>
<dbReference type="Gene3D" id="3.30.160.60">
    <property type="entry name" value="Classic Zinc Finger"/>
    <property type="match status" value="4"/>
</dbReference>
<dbReference type="Ensembl" id="ENSEBUT00000028236.1">
    <property type="protein sequence ID" value="ENSEBUP00000027660.1"/>
    <property type="gene ID" value="ENSEBUG00000016938.1"/>
</dbReference>
<dbReference type="GO" id="GO:0005634">
    <property type="term" value="C:nucleus"/>
    <property type="evidence" value="ECO:0007669"/>
    <property type="project" value="TreeGrafter"/>
</dbReference>
<keyword evidence="3 5" id="KW-0863">Zinc-finger</keyword>
<proteinExistence type="predicted"/>
<evidence type="ECO:0000313" key="8">
    <source>
        <dbReference type="Proteomes" id="UP000694388"/>
    </source>
</evidence>
<dbReference type="InterPro" id="IPR013087">
    <property type="entry name" value="Znf_C2H2_type"/>
</dbReference>
<dbReference type="SMART" id="SM00355">
    <property type="entry name" value="ZnF_C2H2"/>
    <property type="match status" value="3"/>
</dbReference>
<feature type="domain" description="C2H2-type" evidence="6">
    <location>
        <begin position="50"/>
        <end position="77"/>
    </location>
</feature>
<dbReference type="PANTHER" id="PTHR14196">
    <property type="entry name" value="ODD-SKIPPED - RELATED"/>
    <property type="match status" value="1"/>
</dbReference>
<reference evidence="7" key="2">
    <citation type="submission" date="2025-09" db="UniProtKB">
        <authorList>
            <consortium name="Ensembl"/>
        </authorList>
    </citation>
    <scope>IDENTIFICATION</scope>
</reference>
<sequence length="181" mass="20893">MFAFVFVLRDFKIFKKCENDDFQNLSPPTFLNQSSNLSKHKKIHTGEKPFKCSVCLKAFRRLSHLNQHQKIHSGVESNKCTTCNKSFTQSSSLYRHQKIHTDVKSYKCCVCVKAFHQSSNLYKHQKIHSGVKPFKCSVCLKGLNSSFFLTAEPCLDLKHFHSGHHLVNFKLSRITKSKVQN</sequence>
<accession>A0A8C4RCI6</accession>
<feature type="domain" description="C2H2-type" evidence="6">
    <location>
        <begin position="106"/>
        <end position="133"/>
    </location>
</feature>
<evidence type="ECO:0000256" key="1">
    <source>
        <dbReference type="ARBA" id="ARBA00022723"/>
    </source>
</evidence>
<reference evidence="7" key="1">
    <citation type="submission" date="2025-08" db="UniProtKB">
        <authorList>
            <consortium name="Ensembl"/>
        </authorList>
    </citation>
    <scope>IDENTIFICATION</scope>
</reference>
<dbReference type="InterPro" id="IPR050717">
    <property type="entry name" value="C2H2-ZF_Transcription_Reg"/>
</dbReference>
<protein>
    <recommendedName>
        <fullName evidence="6">C2H2-type domain-containing protein</fullName>
    </recommendedName>
</protein>
<dbReference type="GeneTree" id="ENSGT01150000286934"/>
<dbReference type="FunFam" id="3.30.160.60:FF:000688">
    <property type="entry name" value="zinc finger protein 197 isoform X1"/>
    <property type="match status" value="1"/>
</dbReference>
<keyword evidence="8" id="KW-1185">Reference proteome</keyword>
<organism evidence="7 8">
    <name type="scientific">Eptatretus burgeri</name>
    <name type="common">Inshore hagfish</name>
    <dbReference type="NCBI Taxonomy" id="7764"/>
    <lineage>
        <taxon>Eukaryota</taxon>
        <taxon>Metazoa</taxon>
        <taxon>Chordata</taxon>
        <taxon>Craniata</taxon>
        <taxon>Vertebrata</taxon>
        <taxon>Cyclostomata</taxon>
        <taxon>Myxini</taxon>
        <taxon>Myxiniformes</taxon>
        <taxon>Myxinidae</taxon>
        <taxon>Eptatretinae</taxon>
        <taxon>Eptatretus</taxon>
    </lineage>
</organism>